<dbReference type="SMART" id="SM00146">
    <property type="entry name" value="PI3Kc"/>
    <property type="match status" value="1"/>
</dbReference>
<dbReference type="Gene3D" id="1.20.120.150">
    <property type="entry name" value="FKBP12-rapamycin binding domain"/>
    <property type="match status" value="1"/>
</dbReference>
<keyword evidence="2 10" id="KW-0723">Serine/threonine-protein kinase</keyword>
<dbReference type="GO" id="GO:0044877">
    <property type="term" value="F:protein-containing complex binding"/>
    <property type="evidence" value="ECO:0007669"/>
    <property type="project" value="InterPro"/>
</dbReference>
<name>A0A8H3BZK7_9AGAM</name>
<dbReference type="GO" id="GO:0005634">
    <property type="term" value="C:nucleus"/>
    <property type="evidence" value="ECO:0007669"/>
    <property type="project" value="TreeGrafter"/>
</dbReference>
<dbReference type="InterPro" id="IPR014009">
    <property type="entry name" value="PIK_FAT"/>
</dbReference>
<evidence type="ECO:0000256" key="11">
    <source>
        <dbReference type="SAM" id="MobiDB-lite"/>
    </source>
</evidence>
<evidence type="ECO:0000313" key="15">
    <source>
        <dbReference type="EMBL" id="CAE6467783.1"/>
    </source>
</evidence>
<dbReference type="Pfam" id="PF23593">
    <property type="entry name" value="HEAT_ATR"/>
    <property type="match status" value="1"/>
</dbReference>
<dbReference type="SMART" id="SM01346">
    <property type="entry name" value="DUF3385"/>
    <property type="match status" value="1"/>
</dbReference>
<dbReference type="Gene3D" id="1.25.10.10">
    <property type="entry name" value="Leucine-rich Repeat Variant"/>
    <property type="match status" value="4"/>
</dbReference>
<dbReference type="FunFam" id="3.30.1010.10:FF:000006">
    <property type="entry name" value="Serine/threonine-protein kinase TOR"/>
    <property type="match status" value="1"/>
</dbReference>
<dbReference type="Gene3D" id="1.10.1070.11">
    <property type="entry name" value="Phosphatidylinositol 3-/4-kinase, catalytic domain"/>
    <property type="match status" value="1"/>
</dbReference>
<dbReference type="InterPro" id="IPR016024">
    <property type="entry name" value="ARM-type_fold"/>
</dbReference>
<protein>
    <recommendedName>
        <fullName evidence="10">Serine/threonine-protein kinase TOR</fullName>
        <ecNumber evidence="10">2.7.11.1</ecNumber>
    </recommendedName>
</protein>
<dbReference type="InterPro" id="IPR018936">
    <property type="entry name" value="PI3/4_kinase_CS"/>
</dbReference>
<dbReference type="InterPro" id="IPR024585">
    <property type="entry name" value="mTOR_dom"/>
</dbReference>
<sequence>MESGLPTALSDILNGLRSIDPETRSVAGTQLAEYVTTAVGEEPDDYDRLWNEHLVPWITRLAQASSSEVDSYAALVAIDNLVQIQLAEVGEMISANLYRFYTLVKNLLPRQQAANSLGMIIRHAGVTFGDALIDFEVEAALNTLNQNERNRQFALMILSELAKNSPGNFYKHVELVLHQIWVPLRDPRLEVKHAAAALVAVCLDILFTRDPAISYPVAERLLTVTLDSLRANTNPATLIAGIFVYKELLKRGGMLLQDSYQEASGNILALRQHRDGMVRRSCIAILPDLAAYDSDSFTFQHMRGVITHLLAVTIKPTSPDERGLAFKVIGALAKALQTGIMSMMDKIVERIHEALTTFVKKTSPPVDPVFECIKKLAKALGPLFARHAQSLLDAMFSHPLSEWLKRAVDAIIHHCTVLAPDIKAFDHDALSKALRTTWFSRSEYGNFTSRRCEGSDRFAWLRTNCPRVAVKAQIALHGYERIALALHVLGTSDFTGHNLSHNLSEVVRVCIIPYLAEEHPIVRQTAALTACTLIAVDPVCFQTSDYSVGILMNMLDRLLTLAVADQDLTVRRTVLSALDARFDRHLAHNDCIRYLFIAANDEAFANRELAVKHIGRLAALNPAYVMPHLRKTVIQLLDEVKYSIVSRRKEESAKLLTELIASTDTLITPYTIPVLRSILARAQEKKKNTIEVGSALMRCLWALAMVGGEHIAESTSEIMDLVLSKLWAQSVLRRGSTSEIMDLVVTTLSDPLAVRQRRAALETLGAICSSTGYLVDPEFEHPKLVDLITKVLTGEKNKETRREAMRALGIIGAVDQYKHAALGIIGAVDQYKHAHNLDYEDDSKQEATVANHIDLTAAAADTNKEEYSSTVVFSSLVNILKTPSLSSSHQAAIEAIMSICKTQGLKILGYLPQVMPVFFHVIRTSRSQAQVYHLQQLGLLVGILGQHTRSYLTEILKLVDELWGQSHMLEPYIVALIENMARGFAAEFDRYIPEIIGPMLNIFEHDSPEKHQAAISRALQAIVVLAPGVDPALVLPAMLRTAERVDAPTALRTAAISAVSRLAERCDLSDHASRIIHPLLRILSSPGNDLRLAVMDAICTLMQIFGQDFVVLIPTIEKCLQTQRISHPPFNNIAQKMLNNTPLPPYIPSDYLNDRLEPIAEPVQLVVNQHHLRASWDISQISSSEDWREWIRRFAIECLKESPSHALRSCRTLADSYQPLLKDLFSISFFRCYFSLSEDLRDELDKILEDALEDPRNPADVCHMILNAAEFMEHDDKPLPIPLATLSECALRTHAFAKALHWRELDFLSGSSASGAVIESLILINTRLGQSDAAYGTLTAARDQPDFVEHEQWYERLGKWSEAYALYNHRKGEEAESSVTILGKMRCLHALGEWRQLEELTRREWTNASHRVRSQIAPLATAAAWSLQKWDSMSEYISTLDENTADCAFYKAVQALHRDRFARAQEHVDQARELQDEELTALAEQNYGRSYSMVLRMQMLSEATYSIRNQMIKWKMSAENPHRRDTIQKVWMHRLQQCRPEVEVWQRIVQLRTLVLLPKQDPTMWTKFANLCRKNDRRFLAERTFNSLLDERFWNSSTGVSVAPPSVIYSHLKFLWSGESDYKPKTLEAMTRFIRDMSRDLGLDPEDPYAHIDELNTEPQLKDFSKLLAKCYLKRSQWMVELDPNWAMSKPDIILSGYDLATKIAPDWYKAWSTWAAANHEVISINETQTDLRTEQLSPTVLAYILGAMQGFFRSIELRQKTSLQDSLRLLTMWFKYGAHTAVDKDMSEGISALPADTWLEVIPQIIARIQTSSTRIRRLINNLLIGVGHAHPQALIYPLSVASRSTSIARKQAAALILNQMRGQFNALVDEALSISNELIRVAILWPEMWHEGLEEASRLYFTERDPEGMIAVLEPLHAQLEGGASTTREKSFLQAFGEQLAQAREHTRAYQAYGNQRELAAAWEIYYVVFKRIERQLASMPVLDLQFASPILKRARNLRLAIPGSYAVGRPVVTIASFSPNLAIIASKQRPRRMTIYGNDGREYQFGLKGHEDLRQDERAMQLFGLVNTLLSQDPDSFKRALHIQRYPIVPLAPNVGLMGWVQQTETLHVLIRDYRETRRILLNIEYRLMLQMAPDYESLTLIQKVEVFEYALDNTTGQDLYRILWLKSVNSEEWLERRTTYTRSLAVTSMVGYILGLGDRHPSNLLIHRITGKIVHVDFGDCFEVAMNREKYPEKVPFRLTRMLTKAMEVSGIKGQGSYRNTCIITMEVLRGNKDSLLAVLEAFVWDPLINWRLMQLAAAAAAAGAPSSLRGGQLRVAPLPAGSNHDANVGQRTTIGAPSIPNRRVRADENDIFDERSGDIGPRQENRDQQALAVYNRVRDKLAGRDFHTKEPLPTTDQVLRLIEQATSYENLCQSFSGWCAFW</sequence>
<dbReference type="Pfam" id="PF02259">
    <property type="entry name" value="FAT"/>
    <property type="match status" value="1"/>
</dbReference>
<dbReference type="SUPFAM" id="SSF47212">
    <property type="entry name" value="FKBP12-rapamycin-binding domain of FKBP-rapamycin-associated protein (FRAP)"/>
    <property type="match status" value="1"/>
</dbReference>
<evidence type="ECO:0000256" key="10">
    <source>
        <dbReference type="RuleBase" id="RU364109"/>
    </source>
</evidence>
<dbReference type="InterPro" id="IPR036940">
    <property type="entry name" value="PI3/4_kinase_cat_sf"/>
</dbReference>
<dbReference type="GO" id="GO:0005737">
    <property type="term" value="C:cytoplasm"/>
    <property type="evidence" value="ECO:0007669"/>
    <property type="project" value="TreeGrafter"/>
</dbReference>
<dbReference type="PROSITE" id="PS50290">
    <property type="entry name" value="PI3_4_KINASE_3"/>
    <property type="match status" value="1"/>
</dbReference>
<evidence type="ECO:0000256" key="8">
    <source>
        <dbReference type="ARBA" id="ARBA00047899"/>
    </source>
</evidence>
<dbReference type="PROSITE" id="PS00916">
    <property type="entry name" value="PI3_4_KINASE_2"/>
    <property type="match status" value="1"/>
</dbReference>
<dbReference type="Pfam" id="PF00454">
    <property type="entry name" value="PI3_PI4_kinase"/>
    <property type="match status" value="1"/>
</dbReference>
<organism evidence="15 16">
    <name type="scientific">Rhizoctonia solani</name>
    <dbReference type="NCBI Taxonomy" id="456999"/>
    <lineage>
        <taxon>Eukaryota</taxon>
        <taxon>Fungi</taxon>
        <taxon>Dikarya</taxon>
        <taxon>Basidiomycota</taxon>
        <taxon>Agaricomycotina</taxon>
        <taxon>Agaricomycetes</taxon>
        <taxon>Cantharellales</taxon>
        <taxon>Ceratobasidiaceae</taxon>
        <taxon>Rhizoctonia</taxon>
    </lineage>
</organism>
<evidence type="ECO:0000259" key="13">
    <source>
        <dbReference type="PROSITE" id="PS51189"/>
    </source>
</evidence>
<dbReference type="InterPro" id="IPR011989">
    <property type="entry name" value="ARM-like"/>
</dbReference>
<dbReference type="InterPro" id="IPR003152">
    <property type="entry name" value="FATC_dom"/>
</dbReference>
<dbReference type="SMART" id="SM01345">
    <property type="entry name" value="Rapamycin_bind"/>
    <property type="match status" value="1"/>
</dbReference>
<dbReference type="InterPro" id="IPR036738">
    <property type="entry name" value="FRB_sf"/>
</dbReference>
<dbReference type="GO" id="GO:0016242">
    <property type="term" value="P:negative regulation of macroautophagy"/>
    <property type="evidence" value="ECO:0007669"/>
    <property type="project" value="TreeGrafter"/>
</dbReference>
<accession>A0A8H3BZK7</accession>
<feature type="domain" description="PI3K/PI4K catalytic" evidence="12">
    <location>
        <begin position="2020"/>
        <end position="2347"/>
    </location>
</feature>
<dbReference type="EMBL" id="CAJMWY010001452">
    <property type="protein sequence ID" value="CAE6467783.1"/>
    <property type="molecule type" value="Genomic_DNA"/>
</dbReference>
<dbReference type="Gene3D" id="1.25.40.10">
    <property type="entry name" value="Tetratricopeptide repeat domain"/>
    <property type="match status" value="1"/>
</dbReference>
<dbReference type="GO" id="GO:0004674">
    <property type="term" value="F:protein serine/threonine kinase activity"/>
    <property type="evidence" value="ECO:0007669"/>
    <property type="project" value="UniProtKB-KW"/>
</dbReference>
<keyword evidence="7 10" id="KW-0067">ATP-binding</keyword>
<dbReference type="PANTHER" id="PTHR11139:SF9">
    <property type="entry name" value="SERINE_THREONINE-PROTEIN KINASE MTOR"/>
    <property type="match status" value="1"/>
</dbReference>
<evidence type="ECO:0000256" key="7">
    <source>
        <dbReference type="ARBA" id="ARBA00022840"/>
    </source>
</evidence>
<feature type="region of interest" description="Disordered" evidence="11">
    <location>
        <begin position="2325"/>
        <end position="2345"/>
    </location>
</feature>
<dbReference type="SUPFAM" id="SSF56112">
    <property type="entry name" value="Protein kinase-like (PK-like)"/>
    <property type="match status" value="1"/>
</dbReference>
<dbReference type="PROSITE" id="PS51189">
    <property type="entry name" value="FAT"/>
    <property type="match status" value="1"/>
</dbReference>
<feature type="domain" description="FAT" evidence="13">
    <location>
        <begin position="1285"/>
        <end position="1846"/>
    </location>
</feature>
<feature type="domain" description="FATC" evidence="14">
    <location>
        <begin position="2395"/>
        <end position="2427"/>
    </location>
</feature>
<dbReference type="FunFam" id="1.10.1070.11:FF:000029">
    <property type="entry name" value="Serine/threonine-protein kinase TOR"/>
    <property type="match status" value="1"/>
</dbReference>
<dbReference type="Pfam" id="PF02260">
    <property type="entry name" value="FATC"/>
    <property type="match status" value="1"/>
</dbReference>
<dbReference type="GO" id="GO:0038202">
    <property type="term" value="P:TORC1 signaling"/>
    <property type="evidence" value="ECO:0007669"/>
    <property type="project" value="TreeGrafter"/>
</dbReference>
<gene>
    <name evidence="15" type="ORF">RDB_LOCUS77014</name>
</gene>
<dbReference type="InterPro" id="IPR011990">
    <property type="entry name" value="TPR-like_helical_dom_sf"/>
</dbReference>
<keyword evidence="4" id="KW-0677">Repeat</keyword>
<dbReference type="InterPro" id="IPR026683">
    <property type="entry name" value="TOR_cat"/>
</dbReference>
<dbReference type="FunFam" id="1.20.120.150:FF:000001">
    <property type="entry name" value="Serine/threonine-protein kinase TOR"/>
    <property type="match status" value="1"/>
</dbReference>
<dbReference type="PROSITE" id="PS51190">
    <property type="entry name" value="FATC"/>
    <property type="match status" value="1"/>
</dbReference>
<keyword evidence="6 10" id="KW-0418">Kinase</keyword>
<evidence type="ECO:0000313" key="16">
    <source>
        <dbReference type="Proteomes" id="UP000663861"/>
    </source>
</evidence>
<dbReference type="GO" id="GO:0080090">
    <property type="term" value="P:regulation of primary metabolic process"/>
    <property type="evidence" value="ECO:0007669"/>
    <property type="project" value="UniProtKB-ARBA"/>
</dbReference>
<dbReference type="InterPro" id="IPR050517">
    <property type="entry name" value="DDR_Repair_Kinase"/>
</dbReference>
<evidence type="ECO:0000256" key="5">
    <source>
        <dbReference type="ARBA" id="ARBA00022741"/>
    </source>
</evidence>
<evidence type="ECO:0000256" key="2">
    <source>
        <dbReference type="ARBA" id="ARBA00022527"/>
    </source>
</evidence>
<evidence type="ECO:0000256" key="3">
    <source>
        <dbReference type="ARBA" id="ARBA00022679"/>
    </source>
</evidence>
<keyword evidence="3 10" id="KW-0808">Transferase</keyword>
<dbReference type="SMART" id="SM01343">
    <property type="entry name" value="FATC"/>
    <property type="match status" value="1"/>
</dbReference>
<dbReference type="GO" id="GO:0031931">
    <property type="term" value="C:TORC1 complex"/>
    <property type="evidence" value="ECO:0007669"/>
    <property type="project" value="TreeGrafter"/>
</dbReference>
<evidence type="ECO:0000256" key="1">
    <source>
        <dbReference type="ARBA" id="ARBA00011031"/>
    </source>
</evidence>
<dbReference type="SUPFAM" id="SSF48371">
    <property type="entry name" value="ARM repeat"/>
    <property type="match status" value="2"/>
</dbReference>
<reference evidence="15" key="1">
    <citation type="submission" date="2021-01" db="EMBL/GenBank/DDBJ databases">
        <authorList>
            <person name="Kaushik A."/>
        </authorList>
    </citation>
    <scope>NUCLEOTIDE SEQUENCE</scope>
    <source>
        <strain evidence="15">AG4-RS23</strain>
    </source>
</reference>
<dbReference type="PROSITE" id="PS00915">
    <property type="entry name" value="PI3_4_KINASE_1"/>
    <property type="match status" value="1"/>
</dbReference>
<keyword evidence="5 10" id="KW-0547">Nucleotide-binding</keyword>
<evidence type="ECO:0000256" key="9">
    <source>
        <dbReference type="ARBA" id="ARBA00048679"/>
    </source>
</evidence>
<dbReference type="Proteomes" id="UP000663861">
    <property type="component" value="Unassembled WGS sequence"/>
</dbReference>
<dbReference type="GO" id="GO:0005524">
    <property type="term" value="F:ATP binding"/>
    <property type="evidence" value="ECO:0007669"/>
    <property type="project" value="UniProtKB-KW"/>
</dbReference>
<dbReference type="PANTHER" id="PTHR11139">
    <property type="entry name" value="ATAXIA TELANGIECTASIA MUTATED ATM -RELATED"/>
    <property type="match status" value="1"/>
</dbReference>
<dbReference type="InterPro" id="IPR003151">
    <property type="entry name" value="PIK-rel_kinase_FAT"/>
</dbReference>
<dbReference type="InterPro" id="IPR009076">
    <property type="entry name" value="FRB_dom"/>
</dbReference>
<dbReference type="EC" id="2.7.11.1" evidence="10"/>
<evidence type="ECO:0000259" key="12">
    <source>
        <dbReference type="PROSITE" id="PS50290"/>
    </source>
</evidence>
<dbReference type="GO" id="GO:0031932">
    <property type="term" value="C:TORC2 complex"/>
    <property type="evidence" value="ECO:0007669"/>
    <property type="project" value="TreeGrafter"/>
</dbReference>
<evidence type="ECO:0000256" key="6">
    <source>
        <dbReference type="ARBA" id="ARBA00022777"/>
    </source>
</evidence>
<comment type="caution">
    <text evidence="15">The sequence shown here is derived from an EMBL/GenBank/DDBJ whole genome shotgun (WGS) entry which is preliminary data.</text>
</comment>
<dbReference type="CDD" id="cd05169">
    <property type="entry name" value="PIKKc_TOR"/>
    <property type="match status" value="1"/>
</dbReference>
<dbReference type="Gene3D" id="3.30.1010.10">
    <property type="entry name" value="Phosphatidylinositol 3-kinase Catalytic Subunit, Chain A, domain 4"/>
    <property type="match status" value="1"/>
</dbReference>
<dbReference type="Pfam" id="PF11865">
    <property type="entry name" value="mTOR_dom"/>
    <property type="match status" value="2"/>
</dbReference>
<proteinExistence type="inferred from homology"/>
<dbReference type="InterPro" id="IPR011009">
    <property type="entry name" value="Kinase-like_dom_sf"/>
</dbReference>
<comment type="catalytic activity">
    <reaction evidence="9">
        <text>L-seryl-[protein] + ATP = O-phospho-L-seryl-[protein] + ADP + H(+)</text>
        <dbReference type="Rhea" id="RHEA:17989"/>
        <dbReference type="Rhea" id="RHEA-COMP:9863"/>
        <dbReference type="Rhea" id="RHEA-COMP:11604"/>
        <dbReference type="ChEBI" id="CHEBI:15378"/>
        <dbReference type="ChEBI" id="CHEBI:29999"/>
        <dbReference type="ChEBI" id="CHEBI:30616"/>
        <dbReference type="ChEBI" id="CHEBI:83421"/>
        <dbReference type="ChEBI" id="CHEBI:456216"/>
        <dbReference type="EC" id="2.7.11.1"/>
    </reaction>
</comment>
<dbReference type="InterPro" id="IPR057564">
    <property type="entry name" value="HEAT_ATR"/>
</dbReference>
<evidence type="ECO:0000259" key="14">
    <source>
        <dbReference type="PROSITE" id="PS51190"/>
    </source>
</evidence>
<comment type="similarity">
    <text evidence="1 10">Belongs to the PI3/PI4-kinase family.</text>
</comment>
<evidence type="ECO:0000256" key="4">
    <source>
        <dbReference type="ARBA" id="ARBA00022737"/>
    </source>
</evidence>
<dbReference type="Pfam" id="PF08771">
    <property type="entry name" value="FRB_dom"/>
    <property type="match status" value="1"/>
</dbReference>
<dbReference type="InterPro" id="IPR000403">
    <property type="entry name" value="PI3/4_kinase_cat_dom"/>
</dbReference>
<comment type="catalytic activity">
    <reaction evidence="8 10">
        <text>L-threonyl-[protein] + ATP = O-phospho-L-threonyl-[protein] + ADP + H(+)</text>
        <dbReference type="Rhea" id="RHEA:46608"/>
        <dbReference type="Rhea" id="RHEA-COMP:11060"/>
        <dbReference type="Rhea" id="RHEA-COMP:11605"/>
        <dbReference type="ChEBI" id="CHEBI:15378"/>
        <dbReference type="ChEBI" id="CHEBI:30013"/>
        <dbReference type="ChEBI" id="CHEBI:30616"/>
        <dbReference type="ChEBI" id="CHEBI:61977"/>
        <dbReference type="ChEBI" id="CHEBI:456216"/>
        <dbReference type="EC" id="2.7.11.1"/>
    </reaction>
</comment>